<protein>
    <submittedName>
        <fullName evidence="2">Uncharacterized protein</fullName>
    </submittedName>
</protein>
<dbReference type="GeneID" id="92096476"/>
<evidence type="ECO:0000256" key="1">
    <source>
        <dbReference type="SAM" id="MobiDB-lite"/>
    </source>
</evidence>
<keyword evidence="3" id="KW-1185">Reference proteome</keyword>
<comment type="caution">
    <text evidence="2">The sequence shown here is derived from an EMBL/GenBank/DDBJ whole genome shotgun (WGS) entry which is preliminary data.</text>
</comment>
<evidence type="ECO:0000313" key="2">
    <source>
        <dbReference type="EMBL" id="KAK8050274.1"/>
    </source>
</evidence>
<feature type="compositionally biased region" description="Basic and acidic residues" evidence="1">
    <location>
        <begin position="7"/>
        <end position="17"/>
    </location>
</feature>
<dbReference type="RefSeq" id="XP_066712523.1">
    <property type="nucleotide sequence ID" value="XM_066863413.1"/>
</dbReference>
<organism evidence="2 3">
    <name type="scientific">Apiospora phragmitis</name>
    <dbReference type="NCBI Taxonomy" id="2905665"/>
    <lineage>
        <taxon>Eukaryota</taxon>
        <taxon>Fungi</taxon>
        <taxon>Dikarya</taxon>
        <taxon>Ascomycota</taxon>
        <taxon>Pezizomycotina</taxon>
        <taxon>Sordariomycetes</taxon>
        <taxon>Xylariomycetidae</taxon>
        <taxon>Amphisphaeriales</taxon>
        <taxon>Apiosporaceae</taxon>
        <taxon>Apiospora</taxon>
    </lineage>
</organism>
<sequence length="62" mass="6677">MSLPLPPRDRTEVRKASMPDAPAAAAAAALPTTWTDSYTRRSRRPATIPAGRQVAPMPFDSV</sequence>
<evidence type="ECO:0000313" key="3">
    <source>
        <dbReference type="Proteomes" id="UP001480595"/>
    </source>
</evidence>
<name>A0ABR1TUD8_9PEZI</name>
<reference evidence="2 3" key="1">
    <citation type="submission" date="2023-01" db="EMBL/GenBank/DDBJ databases">
        <title>Analysis of 21 Apiospora genomes using comparative genomics revels a genus with tremendous synthesis potential of carbohydrate active enzymes and secondary metabolites.</title>
        <authorList>
            <person name="Sorensen T."/>
        </authorList>
    </citation>
    <scope>NUCLEOTIDE SEQUENCE [LARGE SCALE GENOMIC DNA]</scope>
    <source>
        <strain evidence="2 3">CBS 135458</strain>
    </source>
</reference>
<feature type="region of interest" description="Disordered" evidence="1">
    <location>
        <begin position="1"/>
        <end position="62"/>
    </location>
</feature>
<proteinExistence type="predicted"/>
<gene>
    <name evidence="2" type="ORF">PG994_012004</name>
</gene>
<dbReference type="EMBL" id="JAQQWL010000011">
    <property type="protein sequence ID" value="KAK8050274.1"/>
    <property type="molecule type" value="Genomic_DNA"/>
</dbReference>
<accession>A0ABR1TUD8</accession>
<dbReference type="Proteomes" id="UP001480595">
    <property type="component" value="Unassembled WGS sequence"/>
</dbReference>